<evidence type="ECO:0000259" key="3">
    <source>
        <dbReference type="Pfam" id="PF04892"/>
    </source>
</evidence>
<keyword evidence="2" id="KW-1133">Transmembrane helix</keyword>
<feature type="domain" description="VanZ-like" evidence="3">
    <location>
        <begin position="56"/>
        <end position="184"/>
    </location>
</feature>
<reference evidence="4 5" key="1">
    <citation type="submission" date="2019-09" db="EMBL/GenBank/DDBJ databases">
        <title>Characterization of the phylogenetic diversity of two novel species belonging to the genus Bifidobacterium: Bifidobacterium cebidarum sp. nov. and Bifidobacterium leontopitheci sp. nov.</title>
        <authorList>
            <person name="Lugli G.A."/>
            <person name="Duranti S."/>
            <person name="Milani C."/>
            <person name="Turroni F."/>
            <person name="Ventura M."/>
        </authorList>
    </citation>
    <scope>NUCLEOTIDE SEQUENCE [LARGE SCALE GENOMIC DNA]</scope>
    <source>
        <strain evidence="4 5">DSM 100238</strain>
    </source>
</reference>
<feature type="transmembrane region" description="Helical" evidence="2">
    <location>
        <begin position="50"/>
        <end position="68"/>
    </location>
</feature>
<evidence type="ECO:0000313" key="5">
    <source>
        <dbReference type="Proteomes" id="UP000440041"/>
    </source>
</evidence>
<dbReference type="PANTHER" id="PTHR36834">
    <property type="entry name" value="MEMBRANE PROTEIN-RELATED"/>
    <property type="match status" value="1"/>
</dbReference>
<feature type="transmembrane region" description="Helical" evidence="2">
    <location>
        <begin position="330"/>
        <end position="347"/>
    </location>
</feature>
<evidence type="ECO:0000256" key="1">
    <source>
        <dbReference type="SAM" id="MobiDB-lite"/>
    </source>
</evidence>
<dbReference type="InterPro" id="IPR006976">
    <property type="entry name" value="VanZ-like"/>
</dbReference>
<dbReference type="Proteomes" id="UP000440041">
    <property type="component" value="Unassembled WGS sequence"/>
</dbReference>
<feature type="transmembrane region" description="Helical" evidence="2">
    <location>
        <begin position="133"/>
        <end position="155"/>
    </location>
</feature>
<sequence length="417" mass="45769">MSIVTLYAKTFGTPLLIALLLWPVLAAFLTLPILALLYHREHRLRLASTIGSYLSVLYVVGLLTFTQYPMPDEPDRYCAVHHLSPQLNPVEFIQDIATGGVSAVMQLLLNIVLFIPLGFLLMRFLRRSMTHAVVVGFLLSLAIELTQLSGFWGIYPCSYRQFDVDDLLTNTLGALVGYGIAKLCDRRWPPKPVDRAEINHRPGIVHRGVTFAIDMIIVTVGYYPLGIAVVWLFHALAKPLPDGTFQLAGAMVHVDSLNTVVTVLGMVSFLVFELWIPATHHGQTLGGMFTHMSMETRERHGWRRAVFYAIRTVIIGGWFLLTLLQKDTHSGLLVIAVAVFALIFKQMPWDYAPGDARTGHDGVSAQSISGSGSGLDCEPDGGQIGDAPQSAPRIAGMTPMSAAAPASADTVQRQEHQ</sequence>
<keyword evidence="2" id="KW-0472">Membrane</keyword>
<organism evidence="4 5">
    <name type="scientific">Bifidobacterium apri</name>
    <dbReference type="NCBI Taxonomy" id="1769423"/>
    <lineage>
        <taxon>Bacteria</taxon>
        <taxon>Bacillati</taxon>
        <taxon>Actinomycetota</taxon>
        <taxon>Actinomycetes</taxon>
        <taxon>Bifidobacteriales</taxon>
        <taxon>Bifidobacteriaceae</taxon>
        <taxon>Bifidobacterium</taxon>
    </lineage>
</organism>
<feature type="region of interest" description="Disordered" evidence="1">
    <location>
        <begin position="360"/>
        <end position="417"/>
    </location>
</feature>
<gene>
    <name evidence="4" type="ORF">DSM100238_0999</name>
</gene>
<dbReference type="OrthoDB" id="4822551at2"/>
<dbReference type="PANTHER" id="PTHR36834:SF1">
    <property type="entry name" value="INTEGRAL MEMBRANE PROTEIN"/>
    <property type="match status" value="1"/>
</dbReference>
<feature type="transmembrane region" description="Helical" evidence="2">
    <location>
        <begin position="15"/>
        <end position="38"/>
    </location>
</feature>
<dbReference type="Pfam" id="PF04892">
    <property type="entry name" value="VanZ"/>
    <property type="match status" value="1"/>
</dbReference>
<proteinExistence type="predicted"/>
<accession>A0A6A2VUS9</accession>
<feature type="transmembrane region" description="Helical" evidence="2">
    <location>
        <begin position="96"/>
        <end position="121"/>
    </location>
</feature>
<keyword evidence="2" id="KW-0812">Transmembrane</keyword>
<evidence type="ECO:0000256" key="2">
    <source>
        <dbReference type="SAM" id="Phobius"/>
    </source>
</evidence>
<evidence type="ECO:0000313" key="4">
    <source>
        <dbReference type="EMBL" id="KAB8298506.1"/>
    </source>
</evidence>
<feature type="transmembrane region" description="Helical" evidence="2">
    <location>
        <begin position="257"/>
        <end position="276"/>
    </location>
</feature>
<feature type="compositionally biased region" description="Low complexity" evidence="1">
    <location>
        <begin position="395"/>
        <end position="408"/>
    </location>
</feature>
<comment type="caution">
    <text evidence="4">The sequence shown here is derived from an EMBL/GenBank/DDBJ whole genome shotgun (WGS) entry which is preliminary data.</text>
</comment>
<feature type="transmembrane region" description="Helical" evidence="2">
    <location>
        <begin position="305"/>
        <end position="324"/>
    </location>
</feature>
<name>A0A6A2VUS9_9BIFI</name>
<keyword evidence="5" id="KW-1185">Reference proteome</keyword>
<dbReference type="EMBL" id="WBSO01000005">
    <property type="protein sequence ID" value="KAB8298506.1"/>
    <property type="molecule type" value="Genomic_DNA"/>
</dbReference>
<dbReference type="RefSeq" id="WP_152355589.1">
    <property type="nucleotide sequence ID" value="NZ_JBHLXF010000003.1"/>
</dbReference>
<protein>
    <submittedName>
        <fullName evidence="4">VanZ family protein</fullName>
    </submittedName>
</protein>
<feature type="transmembrane region" description="Helical" evidence="2">
    <location>
        <begin position="204"/>
        <end position="237"/>
    </location>
</feature>
<dbReference type="InterPro" id="IPR053150">
    <property type="entry name" value="Teicoplanin_resist-assoc"/>
</dbReference>
<dbReference type="AlphaFoldDB" id="A0A6A2VUS9"/>